<dbReference type="EMBL" id="UHJJ01000001">
    <property type="protein sequence ID" value="SUQ12743.1"/>
    <property type="molecule type" value="Genomic_DNA"/>
</dbReference>
<proteinExistence type="inferred from homology"/>
<dbReference type="InterPro" id="IPR002191">
    <property type="entry name" value="Bac_export_3"/>
</dbReference>
<keyword evidence="3" id="KW-1003">Cell membrane</keyword>
<sequence>MLTTGEIMDLMYQLFVMAVKLGGPILIISMVVGIVISILQAATQIHEQTLTFVPKLIVIGVLLVVMGDSMLKSLQEFTQQIFLLIAG</sequence>
<name>A0A316A463_9FIRM</name>
<dbReference type="Proteomes" id="UP000254051">
    <property type="component" value="Unassembled WGS sequence"/>
</dbReference>
<gene>
    <name evidence="8" type="ORF">SAMN05216529_101640</name>
</gene>
<evidence type="ECO:0000256" key="7">
    <source>
        <dbReference type="SAM" id="Phobius"/>
    </source>
</evidence>
<comment type="similarity">
    <text evidence="2">Belongs to the FliQ/MopD/SpaQ family.</text>
</comment>
<keyword evidence="4 7" id="KW-0812">Transmembrane</keyword>
<keyword evidence="8" id="KW-0969">Cilium</keyword>
<dbReference type="PRINTS" id="PR00952">
    <property type="entry name" value="TYPE3IMQPROT"/>
</dbReference>
<dbReference type="PANTHER" id="PTHR34040:SF2">
    <property type="entry name" value="FLAGELLAR BIOSYNTHETIC PROTEIN FLIQ"/>
    <property type="match status" value="1"/>
</dbReference>
<keyword evidence="8" id="KW-0966">Cell projection</keyword>
<accession>A0A316A463</accession>
<keyword evidence="9" id="KW-1185">Reference proteome</keyword>
<reference evidence="9" key="1">
    <citation type="submission" date="2017-07" db="EMBL/GenBank/DDBJ databases">
        <authorList>
            <person name="Varghese N."/>
            <person name="Submissions S."/>
        </authorList>
    </citation>
    <scope>NUCLEOTIDE SEQUENCE [LARGE SCALE GENOMIC DNA]</scope>
    <source>
        <strain evidence="9">NLAE-zl-C134</strain>
    </source>
</reference>
<keyword evidence="5 7" id="KW-1133">Transmembrane helix</keyword>
<dbReference type="Pfam" id="PF01313">
    <property type="entry name" value="Bac_export_3"/>
    <property type="match status" value="1"/>
</dbReference>
<keyword evidence="6 7" id="KW-0472">Membrane</keyword>
<dbReference type="GO" id="GO:0005886">
    <property type="term" value="C:plasma membrane"/>
    <property type="evidence" value="ECO:0007669"/>
    <property type="project" value="UniProtKB-SubCell"/>
</dbReference>
<dbReference type="GO" id="GO:0009306">
    <property type="term" value="P:protein secretion"/>
    <property type="evidence" value="ECO:0007669"/>
    <property type="project" value="InterPro"/>
</dbReference>
<evidence type="ECO:0000256" key="5">
    <source>
        <dbReference type="ARBA" id="ARBA00022989"/>
    </source>
</evidence>
<evidence type="ECO:0000256" key="1">
    <source>
        <dbReference type="ARBA" id="ARBA00004651"/>
    </source>
</evidence>
<organism evidence="8 9">
    <name type="scientific">Faecalicatena contorta</name>
    <dbReference type="NCBI Taxonomy" id="39482"/>
    <lineage>
        <taxon>Bacteria</taxon>
        <taxon>Bacillati</taxon>
        <taxon>Bacillota</taxon>
        <taxon>Clostridia</taxon>
        <taxon>Lachnospirales</taxon>
        <taxon>Lachnospiraceae</taxon>
        <taxon>Faecalicatena</taxon>
    </lineage>
</organism>
<evidence type="ECO:0000256" key="4">
    <source>
        <dbReference type="ARBA" id="ARBA00022692"/>
    </source>
</evidence>
<dbReference type="PANTHER" id="PTHR34040">
    <property type="entry name" value="FLAGELLAR BIOSYNTHETIC PROTEIN FLIQ"/>
    <property type="match status" value="1"/>
</dbReference>
<evidence type="ECO:0000313" key="8">
    <source>
        <dbReference type="EMBL" id="SUQ12743.1"/>
    </source>
</evidence>
<protein>
    <submittedName>
        <fullName evidence="8">Flagellar biosynthetic protein FliQ</fullName>
    </submittedName>
</protein>
<dbReference type="PIRSF" id="PIRSF004669">
    <property type="entry name" value="FliQ"/>
    <property type="match status" value="1"/>
</dbReference>
<feature type="transmembrane region" description="Helical" evidence="7">
    <location>
        <begin position="52"/>
        <end position="71"/>
    </location>
</feature>
<feature type="transmembrane region" description="Helical" evidence="7">
    <location>
        <begin position="21"/>
        <end position="40"/>
    </location>
</feature>
<keyword evidence="8" id="KW-0282">Flagellum</keyword>
<evidence type="ECO:0000256" key="3">
    <source>
        <dbReference type="ARBA" id="ARBA00022475"/>
    </source>
</evidence>
<comment type="subcellular location">
    <subcellularLocation>
        <location evidence="1">Cell membrane</location>
        <topology evidence="1">Multi-pass membrane protein</topology>
    </subcellularLocation>
</comment>
<dbReference type="AlphaFoldDB" id="A0A316A463"/>
<evidence type="ECO:0000256" key="6">
    <source>
        <dbReference type="ARBA" id="ARBA00023136"/>
    </source>
</evidence>
<evidence type="ECO:0000256" key="2">
    <source>
        <dbReference type="ARBA" id="ARBA00006156"/>
    </source>
</evidence>
<evidence type="ECO:0000313" key="9">
    <source>
        <dbReference type="Proteomes" id="UP000254051"/>
    </source>
</evidence>